<reference evidence="1 2" key="1">
    <citation type="submission" date="2018-01" db="EMBL/GenBank/DDBJ databases">
        <title>Genomic Encyclopedia of Type Strains, Phase III (KMG-III): the genomes of soil and plant-associated and newly described type strains.</title>
        <authorList>
            <person name="Whitman W."/>
        </authorList>
    </citation>
    <scope>NUCLEOTIDE SEQUENCE [LARGE SCALE GENOMIC DNA]</scope>
    <source>
        <strain evidence="1 2">JCM 18070</strain>
    </source>
</reference>
<dbReference type="OrthoDB" id="8926035at2"/>
<dbReference type="EMBL" id="PQGA01000010">
    <property type="protein sequence ID" value="POR49807.1"/>
    <property type="molecule type" value="Genomic_DNA"/>
</dbReference>
<organism evidence="1 2">
    <name type="scientific">Paraburkholderia eburnea</name>
    <dbReference type="NCBI Taxonomy" id="1189126"/>
    <lineage>
        <taxon>Bacteria</taxon>
        <taxon>Pseudomonadati</taxon>
        <taxon>Pseudomonadota</taxon>
        <taxon>Betaproteobacteria</taxon>
        <taxon>Burkholderiales</taxon>
        <taxon>Burkholderiaceae</taxon>
        <taxon>Paraburkholderia</taxon>
    </lineage>
</organism>
<evidence type="ECO:0000313" key="2">
    <source>
        <dbReference type="Proteomes" id="UP000237381"/>
    </source>
</evidence>
<dbReference type="RefSeq" id="WP_103705735.1">
    <property type="nucleotide sequence ID" value="NZ_PQGA01000010.1"/>
</dbReference>
<comment type="caution">
    <text evidence="1">The sequence shown here is derived from an EMBL/GenBank/DDBJ whole genome shotgun (WGS) entry which is preliminary data.</text>
</comment>
<protein>
    <submittedName>
        <fullName evidence="1">Uncharacterized protein</fullName>
    </submittedName>
</protein>
<gene>
    <name evidence="1" type="ORF">B0G62_110115</name>
</gene>
<proteinExistence type="predicted"/>
<sequence>MKNVHFLTHQEIFDRAVAHLFGQGSAALLPRGGGAYRGGYSGGGLHNYGGCPVGNLIRPRDYTSAMEGIPVRYIARDASDVPAYMDVGVAALRKALLRAHVNIYDPHTVNLLSCLQNVHDVFGVWEWRERLLSIAAQFRLSPQRLLDAA</sequence>
<name>A0A2S4M599_9BURK</name>
<accession>A0A2S4M599</accession>
<dbReference type="Proteomes" id="UP000237381">
    <property type="component" value="Unassembled WGS sequence"/>
</dbReference>
<keyword evidence="2" id="KW-1185">Reference proteome</keyword>
<evidence type="ECO:0000313" key="1">
    <source>
        <dbReference type="EMBL" id="POR49807.1"/>
    </source>
</evidence>
<dbReference type="AlphaFoldDB" id="A0A2S4M599"/>